<dbReference type="SUPFAM" id="SSF52540">
    <property type="entry name" value="P-loop containing nucleoside triphosphate hydrolases"/>
    <property type="match status" value="1"/>
</dbReference>
<feature type="compositionally biased region" description="Polar residues" evidence="1">
    <location>
        <begin position="406"/>
        <end position="426"/>
    </location>
</feature>
<dbReference type="InterPro" id="IPR049945">
    <property type="entry name" value="AAA_22"/>
</dbReference>
<dbReference type="Proteomes" id="UP000477680">
    <property type="component" value="Chromosome"/>
</dbReference>
<gene>
    <name evidence="4" type="ORF">G3T16_04315</name>
</gene>
<dbReference type="EMBL" id="CP048711">
    <property type="protein sequence ID" value="QIB64729.1"/>
    <property type="molecule type" value="Genomic_DNA"/>
</dbReference>
<dbReference type="AlphaFoldDB" id="A0A6C0TZD3"/>
<protein>
    <submittedName>
        <fullName evidence="4">AAA family ATPase</fullName>
    </submittedName>
</protein>
<keyword evidence="2" id="KW-0472">Membrane</keyword>
<dbReference type="SMART" id="SM00382">
    <property type="entry name" value="AAA"/>
    <property type="match status" value="1"/>
</dbReference>
<dbReference type="PANTHER" id="PTHR35894">
    <property type="entry name" value="GENERAL SECRETION PATHWAY PROTEIN A-RELATED"/>
    <property type="match status" value="1"/>
</dbReference>
<dbReference type="InterPro" id="IPR052026">
    <property type="entry name" value="ExeA_AAA_ATPase_DNA-bind"/>
</dbReference>
<feature type="region of interest" description="Disordered" evidence="1">
    <location>
        <begin position="287"/>
        <end position="448"/>
    </location>
</feature>
<evidence type="ECO:0000313" key="4">
    <source>
        <dbReference type="EMBL" id="QIB64729.1"/>
    </source>
</evidence>
<evidence type="ECO:0000256" key="1">
    <source>
        <dbReference type="SAM" id="MobiDB-lite"/>
    </source>
</evidence>
<dbReference type="InterPro" id="IPR027417">
    <property type="entry name" value="P-loop_NTPase"/>
</dbReference>
<evidence type="ECO:0000313" key="5">
    <source>
        <dbReference type="Proteomes" id="UP000477680"/>
    </source>
</evidence>
<feature type="compositionally biased region" description="Acidic residues" evidence="1">
    <location>
        <begin position="287"/>
        <end position="298"/>
    </location>
</feature>
<dbReference type="Pfam" id="PF13401">
    <property type="entry name" value="AAA_22"/>
    <property type="match status" value="1"/>
</dbReference>
<feature type="compositionally biased region" description="Basic and acidic residues" evidence="1">
    <location>
        <begin position="368"/>
        <end position="382"/>
    </location>
</feature>
<proteinExistence type="predicted"/>
<reference evidence="4 5" key="1">
    <citation type="submission" date="2020-02" db="EMBL/GenBank/DDBJ databases">
        <title>Genome sequencing for Kineobactrum sp. M2.</title>
        <authorList>
            <person name="Park S.-J."/>
        </authorList>
    </citation>
    <scope>NUCLEOTIDE SEQUENCE [LARGE SCALE GENOMIC DNA]</scope>
    <source>
        <strain evidence="4 5">M2</strain>
    </source>
</reference>
<evidence type="ECO:0000259" key="3">
    <source>
        <dbReference type="SMART" id="SM00382"/>
    </source>
</evidence>
<keyword evidence="2" id="KW-0812">Transmembrane</keyword>
<dbReference type="InterPro" id="IPR003593">
    <property type="entry name" value="AAA+_ATPase"/>
</dbReference>
<feature type="transmembrane region" description="Helical" evidence="2">
    <location>
        <begin position="497"/>
        <end position="521"/>
    </location>
</feature>
<dbReference type="PANTHER" id="PTHR35894:SF1">
    <property type="entry name" value="PHOSPHORIBULOKINASE _ URIDINE KINASE FAMILY"/>
    <property type="match status" value="1"/>
</dbReference>
<keyword evidence="2" id="KW-1133">Transmembrane helix</keyword>
<organism evidence="4 5">
    <name type="scientific">Kineobactrum salinum</name>
    <dbReference type="NCBI Taxonomy" id="2708301"/>
    <lineage>
        <taxon>Bacteria</taxon>
        <taxon>Pseudomonadati</taxon>
        <taxon>Pseudomonadota</taxon>
        <taxon>Gammaproteobacteria</taxon>
        <taxon>Cellvibrionales</taxon>
        <taxon>Halieaceae</taxon>
        <taxon>Kineobactrum</taxon>
    </lineage>
</organism>
<feature type="domain" description="AAA+ ATPase" evidence="3">
    <location>
        <begin position="42"/>
        <end position="205"/>
    </location>
</feature>
<dbReference type="Gene3D" id="3.40.50.300">
    <property type="entry name" value="P-loop containing nucleotide triphosphate hydrolases"/>
    <property type="match status" value="1"/>
</dbReference>
<dbReference type="KEGG" id="kim:G3T16_04315"/>
<accession>A0A6C0TZD3</accession>
<dbReference type="GO" id="GO:0016887">
    <property type="term" value="F:ATP hydrolysis activity"/>
    <property type="evidence" value="ECO:0007669"/>
    <property type="project" value="InterPro"/>
</dbReference>
<sequence length="547" mass="59608">MYDQFYRFNAEPFRLSPDHAFAYAHKGYTKARAYMAYAFLRAEGFVMITGRPGTGKTTLIGALLDQLAGENVTLANLVCTQLQADDLLKLVAYEFGVAPAVVHKGELLQRLTQQLKSWYRDGRRALLIVDEAQDLSVSAMEELRLLTNIQVDGRPLLQIFLLGQPELRELVLSPELEQVHQRIVAATHLRPLELDETEAYILHRLEVVGWCGDPSISRAIFPLVYKFSEGIPRRINLICSRLLLHCAVEQRHRVTVADMQEVVRELQDESLAAGAGFTDRDFQVEDEFDAPAPGEDDPQVAGSPDAAGSAQVAAGSRQEPGATAADSAAVGQETGVPGDNRSTASEGAAAPGQDSAPPPDMAQQMEQLVHEAAESRSSERQHLKVVSGAAGDAAVRSRMAEELPERQQQVSASGSTFVPLQPSQAATMRAPVPADKRGRASRRQPRSRDEIAALAAQTVPAKEAAVTEVLSVPGETRRPHARAPSSSRRVGRNRSDFWTVTIILLISIILVSWAATGFMGGPCGGSRFINKRSYRCDACHTGWLHLP</sequence>
<name>A0A6C0TZD3_9GAMM</name>
<dbReference type="RefSeq" id="WP_163493979.1">
    <property type="nucleotide sequence ID" value="NZ_CP048711.1"/>
</dbReference>
<evidence type="ECO:0000256" key="2">
    <source>
        <dbReference type="SAM" id="Phobius"/>
    </source>
</evidence>
<keyword evidence="5" id="KW-1185">Reference proteome</keyword>